<comment type="caution">
    <text evidence="1">The sequence shown here is derived from an EMBL/GenBank/DDBJ whole genome shotgun (WGS) entry which is preliminary data.</text>
</comment>
<name>A0AAD4N8L7_9BILA</name>
<evidence type="ECO:0000313" key="1">
    <source>
        <dbReference type="EMBL" id="KAI1715348.1"/>
    </source>
</evidence>
<dbReference type="Proteomes" id="UP001201812">
    <property type="component" value="Unassembled WGS sequence"/>
</dbReference>
<organism evidence="1 2">
    <name type="scientific">Ditylenchus destructor</name>
    <dbReference type="NCBI Taxonomy" id="166010"/>
    <lineage>
        <taxon>Eukaryota</taxon>
        <taxon>Metazoa</taxon>
        <taxon>Ecdysozoa</taxon>
        <taxon>Nematoda</taxon>
        <taxon>Chromadorea</taxon>
        <taxon>Rhabditida</taxon>
        <taxon>Tylenchina</taxon>
        <taxon>Tylenchomorpha</taxon>
        <taxon>Sphaerularioidea</taxon>
        <taxon>Anguinidae</taxon>
        <taxon>Anguininae</taxon>
        <taxon>Ditylenchus</taxon>
    </lineage>
</organism>
<keyword evidence="2" id="KW-1185">Reference proteome</keyword>
<accession>A0AAD4N8L7</accession>
<gene>
    <name evidence="1" type="ORF">DdX_07653</name>
</gene>
<sequence>MDSDGITYPSCNIKGCEKEQIRTESNACPPIYLMTLDEVNSELNDKIPNMPGTDLDRQLKGSKPLIYGLQLGKVDKSVEKIGMLNASEFKKVLDETLRINDKGEIISDIAKIQEFKNQQTMDDAQVKHRRSAAERIESVIKMGQSENIVPEMTNNSQPKRQIELAKATTLLHLELVVICRRNLDRALSVIKTLQVHRKSNNMAYSMFVERYVQVEENARRALQFKRIYLYLLLASKTNETKHEILPEENDNSKASVKKNSTAFQASHQNLSTDQKISAPFIGSSTFIYCAMEKAVSFTRFCVDYLCGRDLYSTS</sequence>
<evidence type="ECO:0000313" key="2">
    <source>
        <dbReference type="Proteomes" id="UP001201812"/>
    </source>
</evidence>
<dbReference type="AlphaFoldDB" id="A0AAD4N8L7"/>
<reference evidence="1" key="1">
    <citation type="submission" date="2022-01" db="EMBL/GenBank/DDBJ databases">
        <title>Genome Sequence Resource for Two Populations of Ditylenchus destructor, the Migratory Endoparasitic Phytonematode.</title>
        <authorList>
            <person name="Zhang H."/>
            <person name="Lin R."/>
            <person name="Xie B."/>
        </authorList>
    </citation>
    <scope>NUCLEOTIDE SEQUENCE</scope>
    <source>
        <strain evidence="1">BazhouSP</strain>
    </source>
</reference>
<dbReference type="EMBL" id="JAKKPZ010000011">
    <property type="protein sequence ID" value="KAI1715348.1"/>
    <property type="molecule type" value="Genomic_DNA"/>
</dbReference>
<protein>
    <submittedName>
        <fullName evidence="1">Uncharacterized protein</fullName>
    </submittedName>
</protein>
<proteinExistence type="predicted"/>